<organism evidence="1 2">
    <name type="scientific">Gymnopus androsaceus JB14</name>
    <dbReference type="NCBI Taxonomy" id="1447944"/>
    <lineage>
        <taxon>Eukaryota</taxon>
        <taxon>Fungi</taxon>
        <taxon>Dikarya</taxon>
        <taxon>Basidiomycota</taxon>
        <taxon>Agaricomycotina</taxon>
        <taxon>Agaricomycetes</taxon>
        <taxon>Agaricomycetidae</taxon>
        <taxon>Agaricales</taxon>
        <taxon>Marasmiineae</taxon>
        <taxon>Omphalotaceae</taxon>
        <taxon>Gymnopus</taxon>
    </lineage>
</organism>
<evidence type="ECO:0000313" key="1">
    <source>
        <dbReference type="EMBL" id="KAE9404921.1"/>
    </source>
</evidence>
<sequence length="90" mass="10265">MDELKRVHEAQVSELTRRKDAILVDITSLRNLLSPIRRVPVEILSEIFELSCLPDKGIVTASHDIVRRTTTLSKVCVAWRNASISTPRLW</sequence>
<dbReference type="AlphaFoldDB" id="A0A6A4I3A8"/>
<dbReference type="OrthoDB" id="2818698at2759"/>
<protein>
    <submittedName>
        <fullName evidence="1">Uncharacterized protein</fullName>
    </submittedName>
</protein>
<gene>
    <name evidence="1" type="ORF">BT96DRAFT_812990</name>
</gene>
<reference evidence="1" key="1">
    <citation type="journal article" date="2019" name="Environ. Microbiol.">
        <title>Fungal ecological strategies reflected in gene transcription - a case study of two litter decomposers.</title>
        <authorList>
            <person name="Barbi F."/>
            <person name="Kohler A."/>
            <person name="Barry K."/>
            <person name="Baskaran P."/>
            <person name="Daum C."/>
            <person name="Fauchery L."/>
            <person name="Ihrmark K."/>
            <person name="Kuo A."/>
            <person name="LaButti K."/>
            <person name="Lipzen A."/>
            <person name="Morin E."/>
            <person name="Grigoriev I.V."/>
            <person name="Henrissat B."/>
            <person name="Lindahl B."/>
            <person name="Martin F."/>
        </authorList>
    </citation>
    <scope>NUCLEOTIDE SEQUENCE</scope>
    <source>
        <strain evidence="1">JB14</strain>
    </source>
</reference>
<keyword evidence="2" id="KW-1185">Reference proteome</keyword>
<accession>A0A6A4I3A8</accession>
<dbReference type="EMBL" id="ML769413">
    <property type="protein sequence ID" value="KAE9404921.1"/>
    <property type="molecule type" value="Genomic_DNA"/>
</dbReference>
<dbReference type="Proteomes" id="UP000799118">
    <property type="component" value="Unassembled WGS sequence"/>
</dbReference>
<proteinExistence type="predicted"/>
<feature type="non-terminal residue" evidence="1">
    <location>
        <position position="90"/>
    </location>
</feature>
<evidence type="ECO:0000313" key="2">
    <source>
        <dbReference type="Proteomes" id="UP000799118"/>
    </source>
</evidence>
<name>A0A6A4I3A8_9AGAR</name>